<dbReference type="RefSeq" id="XP_014678239.1">
    <property type="nucleotide sequence ID" value="XM_014822753.1"/>
</dbReference>
<dbReference type="PANTHER" id="PTHR13281">
    <property type="entry name" value="TRANSMEMBRANE PROTEIN 70, MITOCHONDRIAL"/>
    <property type="match status" value="1"/>
</dbReference>
<name>A0ABM1F1B8_PRICU</name>
<evidence type="ECO:0000313" key="5">
    <source>
        <dbReference type="RefSeq" id="XP_014678239.1"/>
    </source>
</evidence>
<proteinExistence type="inferred from homology"/>
<feature type="region of interest" description="Disordered" evidence="2">
    <location>
        <begin position="53"/>
        <end position="95"/>
    </location>
</feature>
<protein>
    <submittedName>
        <fullName evidence="5">Transmembrane protein 70 homolog, mitochondrial-like</fullName>
    </submittedName>
</protein>
<dbReference type="GeneID" id="106818038"/>
<sequence length="286" mass="31030">MATTTRLLSMCYRGGPGRFHQRYGKLSSPLSIVSNADVGGQAQYLVYTRWQSGQSAAQPSPDTKLHRKEAETPDRDVERPDRDVERPGGDGDEAGGRVVYEGVISPIVRRVKILSLTTSAAALALQPALLPSVLSSGGGAAATAAYATFCVGFVFASPLLIHALARRYVTRLRYDAARRTFRATTFSVFARERDTSFSADAARFPAAAGLFTTFLVDGRPFFVDSRMFRDDAAYAALMGYDKPLDISFDCEDNDEREEGEKGESEREEESEKKRGGGGGGAGKKET</sequence>
<reference evidence="5" key="1">
    <citation type="submission" date="2025-08" db="UniProtKB">
        <authorList>
            <consortium name="RefSeq"/>
        </authorList>
    </citation>
    <scope>IDENTIFICATION</scope>
</reference>
<evidence type="ECO:0000256" key="2">
    <source>
        <dbReference type="SAM" id="MobiDB-lite"/>
    </source>
</evidence>
<evidence type="ECO:0000313" key="4">
    <source>
        <dbReference type="Proteomes" id="UP000695022"/>
    </source>
</evidence>
<dbReference type="PANTHER" id="PTHR13281:SF0">
    <property type="entry name" value="TRANSMEMBRANE PROTEIN 70, MITOCHONDRIAL"/>
    <property type="match status" value="1"/>
</dbReference>
<accession>A0ABM1F1B8</accession>
<feature type="transmembrane region" description="Helical" evidence="3">
    <location>
        <begin position="113"/>
        <end position="134"/>
    </location>
</feature>
<feature type="compositionally biased region" description="Basic and acidic residues" evidence="2">
    <location>
        <begin position="258"/>
        <end position="274"/>
    </location>
</feature>
<dbReference type="InterPro" id="IPR009724">
    <property type="entry name" value="TMEM70"/>
</dbReference>
<feature type="transmembrane region" description="Helical" evidence="3">
    <location>
        <begin position="140"/>
        <end position="165"/>
    </location>
</feature>
<keyword evidence="4" id="KW-1185">Reference proteome</keyword>
<dbReference type="Proteomes" id="UP000695022">
    <property type="component" value="Unplaced"/>
</dbReference>
<gene>
    <name evidence="5" type="primary">LOC106818038</name>
</gene>
<feature type="compositionally biased region" description="Acidic residues" evidence="2">
    <location>
        <begin position="248"/>
        <end position="257"/>
    </location>
</feature>
<dbReference type="InterPro" id="IPR045325">
    <property type="entry name" value="TMEM70/TMEM186/TMEM223"/>
</dbReference>
<dbReference type="Pfam" id="PF06979">
    <property type="entry name" value="TMEM70"/>
    <property type="match status" value="1"/>
</dbReference>
<feature type="compositionally biased region" description="Basic and acidic residues" evidence="2">
    <location>
        <begin position="68"/>
        <end position="89"/>
    </location>
</feature>
<keyword evidence="3" id="KW-0472">Membrane</keyword>
<evidence type="ECO:0000256" key="1">
    <source>
        <dbReference type="ARBA" id="ARBA00005280"/>
    </source>
</evidence>
<feature type="region of interest" description="Disordered" evidence="2">
    <location>
        <begin position="246"/>
        <end position="286"/>
    </location>
</feature>
<comment type="similarity">
    <text evidence="1">Belongs to the TMEM70 family.</text>
</comment>
<keyword evidence="3" id="KW-1133">Transmembrane helix</keyword>
<evidence type="ECO:0000256" key="3">
    <source>
        <dbReference type="SAM" id="Phobius"/>
    </source>
</evidence>
<keyword evidence="3" id="KW-0812">Transmembrane</keyword>
<feature type="compositionally biased region" description="Gly residues" evidence="2">
    <location>
        <begin position="276"/>
        <end position="286"/>
    </location>
</feature>
<organism evidence="4 5">
    <name type="scientific">Priapulus caudatus</name>
    <name type="common">Priapulid worm</name>
    <dbReference type="NCBI Taxonomy" id="37621"/>
    <lineage>
        <taxon>Eukaryota</taxon>
        <taxon>Metazoa</taxon>
        <taxon>Ecdysozoa</taxon>
        <taxon>Scalidophora</taxon>
        <taxon>Priapulida</taxon>
        <taxon>Priapulimorpha</taxon>
        <taxon>Priapulimorphida</taxon>
        <taxon>Priapulidae</taxon>
        <taxon>Priapulus</taxon>
    </lineage>
</organism>